<dbReference type="EMBL" id="JAVDTH010000004">
    <property type="protein sequence ID" value="MDR6711403.1"/>
    <property type="molecule type" value="Genomic_DNA"/>
</dbReference>
<comment type="caution">
    <text evidence="1">The sequence shown here is derived from an EMBL/GenBank/DDBJ whole genome shotgun (WGS) entry which is preliminary data.</text>
</comment>
<keyword evidence="2" id="KW-1185">Reference proteome</keyword>
<evidence type="ECO:0000313" key="2">
    <source>
        <dbReference type="Proteomes" id="UP001259587"/>
    </source>
</evidence>
<name>A0ACC6JYV6_9PSED</name>
<accession>A0ACC6JYV6</accession>
<gene>
    <name evidence="1" type="ORF">J2W83_000997</name>
</gene>
<evidence type="ECO:0000313" key="1">
    <source>
        <dbReference type="EMBL" id="MDR6711403.1"/>
    </source>
</evidence>
<dbReference type="Proteomes" id="UP001259587">
    <property type="component" value="Unassembled WGS sequence"/>
</dbReference>
<organism evidence="1 2">
    <name type="scientific">Pseudomonas hunanensis</name>
    <dbReference type="NCBI Taxonomy" id="1247546"/>
    <lineage>
        <taxon>Bacteria</taxon>
        <taxon>Pseudomonadati</taxon>
        <taxon>Pseudomonadota</taxon>
        <taxon>Gammaproteobacteria</taxon>
        <taxon>Pseudomonadales</taxon>
        <taxon>Pseudomonadaceae</taxon>
        <taxon>Pseudomonas</taxon>
    </lineage>
</organism>
<sequence>MTLFCRLSLLTLVAGMLLGEITIASVGLVALCTGAVIIDIRSDRRANASSEPEFLA</sequence>
<proteinExistence type="predicted"/>
<reference evidence="1" key="1">
    <citation type="submission" date="2023-07" db="EMBL/GenBank/DDBJ databases">
        <title>Sorghum-associated microbial communities from plants grown in Nebraska, USA.</title>
        <authorList>
            <person name="Schachtman D."/>
        </authorList>
    </citation>
    <scope>NUCLEOTIDE SEQUENCE</scope>
    <source>
        <strain evidence="1">BE56</strain>
    </source>
</reference>
<protein>
    <submittedName>
        <fullName evidence="1">Uncharacterized protein</fullName>
    </submittedName>
</protein>